<dbReference type="EMBL" id="CP041166">
    <property type="protein sequence ID" value="QFR42553.1"/>
    <property type="molecule type" value="Genomic_DNA"/>
</dbReference>
<gene>
    <name evidence="1" type="ORF">FJR47_00935</name>
</gene>
<accession>A0AAJ4A2C0</accession>
<sequence>MEYKKLKFIVYAPPFNENSGGVMALHKLCDLLNESEETAYLYLEFRKPLITDHESLLMKILYPLRLFKYYFLKFVPTSYGKNLFLNTPRIIYGIKKNIDNTVVIYPEIVSGNPLEVKNVVRWLLHKPGFHTGEINYGKSDIYFFYQVIFNDPTINPYDDHLLSVLWVRDDIYKKTNFGERKGICYMLRKGKNRKITHDTENSILLDGKSHGEVAKVMNECEYFISYDMETMYSQYAVLCGCKSIVIPEKGVSKDEWQPKKEFQYGIAYGFDDIEEAEKTKHLVYDVLKKIEDESNQSVSKFVNRIYTLVGKN</sequence>
<keyword evidence="2" id="KW-1185">Reference proteome</keyword>
<dbReference type="RefSeq" id="WP_152298624.1">
    <property type="nucleotide sequence ID" value="NZ_CP041166.1"/>
</dbReference>
<reference evidence="2" key="1">
    <citation type="submission" date="2019-06" db="EMBL/GenBank/DDBJ databases">
        <title>Sulfurimonas gotlandica sp. nov., a chemoautotrophic and psychrotolerant epsilonproteobacterium isolated from a pelagic redoxcline, and an emended description of the genus Sulfurimonas.</title>
        <authorList>
            <person name="Wang S."/>
            <person name="Jiang L."/>
            <person name="Shao Z."/>
        </authorList>
    </citation>
    <scope>NUCLEOTIDE SEQUENCE [LARGE SCALE GENOMIC DNA]</scope>
    <source>
        <strain evidence="2">1-1N</strain>
    </source>
</reference>
<name>A0AAJ4A2C0_9BACT</name>
<evidence type="ECO:0000313" key="2">
    <source>
        <dbReference type="Proteomes" id="UP000326061"/>
    </source>
</evidence>
<proteinExistence type="predicted"/>
<organism evidence="1 2">
    <name type="scientific">Sulfurimonas xiamenensis</name>
    <dbReference type="NCBI Taxonomy" id="2590021"/>
    <lineage>
        <taxon>Bacteria</taxon>
        <taxon>Pseudomonadati</taxon>
        <taxon>Campylobacterota</taxon>
        <taxon>Epsilonproteobacteria</taxon>
        <taxon>Campylobacterales</taxon>
        <taxon>Sulfurimonadaceae</taxon>
        <taxon>Sulfurimonas</taxon>
    </lineage>
</organism>
<dbReference type="AlphaFoldDB" id="A0AAJ4A2C0"/>
<dbReference type="KEGG" id="suln:FJR47_00935"/>
<dbReference type="Proteomes" id="UP000326061">
    <property type="component" value="Chromosome"/>
</dbReference>
<evidence type="ECO:0000313" key="1">
    <source>
        <dbReference type="EMBL" id="QFR42553.1"/>
    </source>
</evidence>
<protein>
    <submittedName>
        <fullName evidence="1">Glycosyltransferase family 61 protein</fullName>
    </submittedName>
</protein>